<dbReference type="GO" id="GO:0009279">
    <property type="term" value="C:cell outer membrane"/>
    <property type="evidence" value="ECO:0007669"/>
    <property type="project" value="InterPro"/>
</dbReference>
<dbReference type="Pfam" id="PF04453">
    <property type="entry name" value="LptD"/>
    <property type="match status" value="1"/>
</dbReference>
<protein>
    <submittedName>
        <fullName evidence="4">LPS-assembly protein LptD</fullName>
    </submittedName>
</protein>
<name>A0A915XL86_9BACT</name>
<feature type="domain" description="LPS-assembly protein LptD central" evidence="3">
    <location>
        <begin position="218"/>
        <end position="322"/>
    </location>
</feature>
<gene>
    <name evidence="4" type="primary">lptD</name>
    <name evidence="4" type="ORF">GF1_26790</name>
</gene>
<dbReference type="GO" id="GO:0043165">
    <property type="term" value="P:Gram-negative-bacterium-type cell outer membrane assembly"/>
    <property type="evidence" value="ECO:0007669"/>
    <property type="project" value="InterPro"/>
</dbReference>
<reference evidence="4" key="1">
    <citation type="submission" date="2020-12" db="EMBL/GenBank/DDBJ databases">
        <title>Desulfobium dissulfuricans gen. nov., sp. nov., a novel mesophilic, sulfate-reducing bacterium isolated from a deep-sea hydrothermal vent.</title>
        <authorList>
            <person name="Hashimoto Y."/>
            <person name="Tame A."/>
            <person name="Sawayama S."/>
            <person name="Miyazaki J."/>
            <person name="Takai K."/>
            <person name="Nakagawa S."/>
        </authorList>
    </citation>
    <scope>NUCLEOTIDE SEQUENCE</scope>
    <source>
        <strain evidence="4">GF1</strain>
    </source>
</reference>
<dbReference type="RefSeq" id="WP_267927039.1">
    <property type="nucleotide sequence ID" value="NZ_AP024233.1"/>
</dbReference>
<feature type="domain" description="LptD C-terminal" evidence="2">
    <location>
        <begin position="338"/>
        <end position="698"/>
    </location>
</feature>
<dbReference type="InterPro" id="IPR045659">
    <property type="entry name" value="LptD_2"/>
</dbReference>
<dbReference type="GO" id="GO:0015920">
    <property type="term" value="P:lipopolysaccharide transport"/>
    <property type="evidence" value="ECO:0007669"/>
    <property type="project" value="InterPro"/>
</dbReference>
<evidence type="ECO:0000259" key="3">
    <source>
        <dbReference type="Pfam" id="PF19838"/>
    </source>
</evidence>
<dbReference type="InterPro" id="IPR020889">
    <property type="entry name" value="LipoPS_assembly_LptD"/>
</dbReference>
<dbReference type="InterPro" id="IPR050218">
    <property type="entry name" value="LptD"/>
</dbReference>
<evidence type="ECO:0000313" key="5">
    <source>
        <dbReference type="Proteomes" id="UP001063350"/>
    </source>
</evidence>
<dbReference type="EMBL" id="AP024233">
    <property type="protein sequence ID" value="BCO10303.1"/>
    <property type="molecule type" value="Genomic_DNA"/>
</dbReference>
<evidence type="ECO:0000256" key="1">
    <source>
        <dbReference type="SAM" id="MobiDB-lite"/>
    </source>
</evidence>
<dbReference type="AlphaFoldDB" id="A0A915XL86"/>
<dbReference type="PANTHER" id="PTHR30189">
    <property type="entry name" value="LPS-ASSEMBLY PROTEIN"/>
    <property type="match status" value="1"/>
</dbReference>
<dbReference type="PANTHER" id="PTHR30189:SF1">
    <property type="entry name" value="LPS-ASSEMBLY PROTEIN LPTD"/>
    <property type="match status" value="1"/>
</dbReference>
<sequence length="766" mass="86540">MNPDKSPLVISALVLALISSVLLPSSIRAADVISAEEWQITADRIIRYAAPPCVIAEGNVILEKVQTITRQGKTPGKTDWSSLLGESPPATLTGSALPRTEKATVTTIRADWLAYDMDLGTVKARGDLLIRIGPDQLTANQGVINLKRETGIFNNATIIRQDKELHLAGRVIEKTGALTYHIEDGWIITCRLKDGQTPPWSFAAVDATIEDNGYAVLKHATFRIKGVPVLYTPYMVLPAKRRRQTGFLFPRASQSSRDGFGLELPFFVNLSPSSDLTFYPYYMAERGLMNGLEFRYVLNQESKGEFMANFLDDARSDPNDPDNAEYYRDGNYTHTNENRYWLRGKLDQDLAQWTTRLDLDLVSDRDYLTEFTSGITGFNSTNDRFLEVFGRGFQNRSDDQRKNTFRVLRSWDNGISFQGELLGINDVREDTPAPTPLWKLPAFSLTGLTPVRDTSINLTWNADYVNYWREEGVGAQRIDLFPRLSMPVPLNRYLETTVELGLRNTSYLIREYGGITWVRDDFQNRFLFEFSAGTGTTMVRDFPVRIGGIHTLSHTVRPYVSYGYIPDVDQENLPQFDTVDSIGEKNLITYGLDNYVRIAGTSDGRSYQRQYGYLKLSQGYDLRSSESDTPLTPLGLKLGYRPLGDLNLLYKSDLDMYGDGFIMHGLEGSYRDSRGDTVAVDYRYKKLENINSITFKTRLNLFNHVSAGYSIERSLEDSKTVEENAMLIYQPACWSVELASNYTPGNQKFTLMFRLANIGSPLGLGW</sequence>
<organism evidence="4 5">
    <name type="scientific">Desulfolithobacter dissulfuricans</name>
    <dbReference type="NCBI Taxonomy" id="2795293"/>
    <lineage>
        <taxon>Bacteria</taxon>
        <taxon>Pseudomonadati</taxon>
        <taxon>Thermodesulfobacteriota</taxon>
        <taxon>Desulfobulbia</taxon>
        <taxon>Desulfobulbales</taxon>
        <taxon>Desulfobulbaceae</taxon>
        <taxon>Desulfolithobacter</taxon>
    </lineage>
</organism>
<dbReference type="HAMAP" id="MF_01411">
    <property type="entry name" value="LPS_assembly_LptD"/>
    <property type="match status" value="1"/>
</dbReference>
<evidence type="ECO:0000313" key="4">
    <source>
        <dbReference type="EMBL" id="BCO10303.1"/>
    </source>
</evidence>
<accession>A0A915XL86</accession>
<dbReference type="InterPro" id="IPR007543">
    <property type="entry name" value="LptD_C"/>
</dbReference>
<dbReference type="GO" id="GO:1990351">
    <property type="term" value="C:transporter complex"/>
    <property type="evidence" value="ECO:0007669"/>
    <property type="project" value="TreeGrafter"/>
</dbReference>
<dbReference type="KEGG" id="ddu:GF1_26790"/>
<evidence type="ECO:0000259" key="2">
    <source>
        <dbReference type="Pfam" id="PF04453"/>
    </source>
</evidence>
<dbReference type="Pfam" id="PF19838">
    <property type="entry name" value="LptD_2"/>
    <property type="match status" value="1"/>
</dbReference>
<dbReference type="Proteomes" id="UP001063350">
    <property type="component" value="Chromosome"/>
</dbReference>
<keyword evidence="5" id="KW-1185">Reference proteome</keyword>
<feature type="region of interest" description="Disordered" evidence="1">
    <location>
        <begin position="73"/>
        <end position="95"/>
    </location>
</feature>
<proteinExistence type="inferred from homology"/>